<dbReference type="CDD" id="cd22249">
    <property type="entry name" value="UDM1_RNF168_RNF169-like"/>
    <property type="match status" value="1"/>
</dbReference>
<feature type="compositionally biased region" description="Basic and acidic residues" evidence="1">
    <location>
        <begin position="996"/>
        <end position="1129"/>
    </location>
</feature>
<feature type="region of interest" description="Disordered" evidence="1">
    <location>
        <begin position="1232"/>
        <end position="1260"/>
    </location>
</feature>
<feature type="compositionally biased region" description="Basic and acidic residues" evidence="1">
    <location>
        <begin position="246"/>
        <end position="276"/>
    </location>
</feature>
<dbReference type="SUPFAM" id="SSF55277">
    <property type="entry name" value="GYF domain"/>
    <property type="match status" value="1"/>
</dbReference>
<feature type="compositionally biased region" description="Polar residues" evidence="1">
    <location>
        <begin position="171"/>
        <end position="181"/>
    </location>
</feature>
<accession>A0A6M2DTQ9</accession>
<dbReference type="GO" id="GO:0005829">
    <property type="term" value="C:cytosol"/>
    <property type="evidence" value="ECO:0007669"/>
    <property type="project" value="TreeGrafter"/>
</dbReference>
<evidence type="ECO:0000256" key="1">
    <source>
        <dbReference type="SAM" id="MobiDB-lite"/>
    </source>
</evidence>
<feature type="compositionally biased region" description="Basic and acidic residues" evidence="1">
    <location>
        <begin position="383"/>
        <end position="395"/>
    </location>
</feature>
<feature type="compositionally biased region" description="Gly residues" evidence="1">
    <location>
        <begin position="236"/>
        <end position="245"/>
    </location>
</feature>
<feature type="compositionally biased region" description="Gly residues" evidence="1">
    <location>
        <begin position="98"/>
        <end position="112"/>
    </location>
</feature>
<feature type="region of interest" description="Disordered" evidence="1">
    <location>
        <begin position="996"/>
        <end position="1162"/>
    </location>
</feature>
<feature type="compositionally biased region" description="Polar residues" evidence="1">
    <location>
        <begin position="434"/>
        <end position="447"/>
    </location>
</feature>
<feature type="compositionally biased region" description="Basic and acidic residues" evidence="1">
    <location>
        <begin position="485"/>
        <end position="504"/>
    </location>
</feature>
<dbReference type="Gene3D" id="3.30.1490.40">
    <property type="match status" value="1"/>
</dbReference>
<dbReference type="PANTHER" id="PTHR14445">
    <property type="entry name" value="GRB10 INTERACTING GYF PROTEIN"/>
    <property type="match status" value="1"/>
</dbReference>
<organism evidence="3">
    <name type="scientific">Xenopsylla cheopis</name>
    <name type="common">Oriental rat flea</name>
    <name type="synonym">Pulex cheopis</name>
    <dbReference type="NCBI Taxonomy" id="163159"/>
    <lineage>
        <taxon>Eukaryota</taxon>
        <taxon>Metazoa</taxon>
        <taxon>Ecdysozoa</taxon>
        <taxon>Arthropoda</taxon>
        <taxon>Hexapoda</taxon>
        <taxon>Insecta</taxon>
        <taxon>Pterygota</taxon>
        <taxon>Neoptera</taxon>
        <taxon>Endopterygota</taxon>
        <taxon>Siphonaptera</taxon>
        <taxon>Pulicidae</taxon>
        <taxon>Xenopsyllinae</taxon>
        <taxon>Xenopsylla</taxon>
    </lineage>
</organism>
<feature type="domain" description="GYF" evidence="2">
    <location>
        <begin position="622"/>
        <end position="670"/>
    </location>
</feature>
<name>A0A6M2DTQ9_XENCH</name>
<sequence>MTDSLKFGPEWLRNLSQDGPSAGSGGGGPRYQLAEHRYGREEMLALFDKTLGQPEILGRFKSLYVDRLQPPLALAPSQDDESSLINRGGGWMSRPLTGGIGSSLRGGRGGGVSVDRGRGRGIRGNSYHSQNMVGGSGGSQLGNPYQRSQSGFDTEDIGIRINRPRPWGEQNGETEWNGTTSPRKEFNTGGRANMDNWRRQRATDDDDAWRIQPEQRRSEKWAGRSGTSSSWRDGDTSGGQEGGPGGDREQLSRGIERLERELRERGGASDRGDRISHHSQSSGASAVARSWNARKPWDVDDILPEWAMENPSESGGSFDASGAFHGSDDEHEKSSRLNHSHSTNNIHSSPRHPTLSRSQTQGSILVNKHSNSSEPSNVKHRLKDQPTTETSHSDEETNYQNRKHEDTRQSSGTRQSKSEREINIEHLNADQKTVEINVQNNKAQDGNNKAESKRKNNKQDSEIQSKAKVDIAKEDSKADEDVDQEVARATDRNRSASKSSKESSVDNLSSNGSPCNKIDDVLKEEEVRKKIGTPQESPLQQHDEFARMQEVADDIVAQLMMDEERTPPTMSTAQQLLSQVLPPVSSLGPAGLPVNAVPLPPNLHGVLPMMQTSQPVLPVLGSDKWFYRDPQGEVQGPFLANEMSEWYRAGYFTNDLLVRRACDDRYTTLGELLKLCGGVVPFNTSVRLPPLKQVETSPLLNTNGLPTPQNAPGLIPGTPQYRQAQVLSRQIAARHDAQIQVLRELSRSERWGSMTPGEQNAVLMQHLAQIPFPDPYVTNTAPAGLGIAPPAMPLTQPTTVPQHNPLLQLISQMQQAKQTNNLMSQVNPMVDPTKPSGLSHINHNQLSGLAGTHSGLPIPGTLNHLSNNPINQLTQAALHQQLSQTMSMNGPEGLIDQTKLQNNEDIRLMFKQLFSKAANKKPQVSEANAGSWNPSWGSASNVGSMWDVAVTKLEMKTEQQILEEQLRLRKEAEEKENREKEHKRQLEEAQQALKIKEREKEKAKRKQEEEKAKKEAEEKEKAEQKLKQIAEQQKKLQQEQEQRLKKELEAKAKREAEEKRLRELEEKRRLKEERKEAELKRKQEAELMIKRKQEAELEKAKEEARQKQLEEEREREKERQKAAAAEAKKLQQQQAAIVSSNKAAPWTSSNASNNMSLAEIQRLEKEKRAEQLKEQQAQQLALRQQQALLKEQEIAAANERSAMQLKWANQKPQASTKVQSLAEIQAEEMAKQQAAERLSAQQRGRESPVMQQAPSIWSTSPTLNWSSTAWNANNCYWDEGSVAPTKNQAKSNGKQMSPQNKSANKNVHANHNGGPKVNAIVSKNTVANNNNNTSSKKKKKDEKDDFTNWCTKAMSSINSSVDAPTFIGFLNEIDSPFEVKDYIRTYLGDSKEALDFTKQFLEKRSRYRNQQRLASAHIDDMCSPAPAINPASENHEGKGKKSKKNKMQKVDSRILGFNVTAAQDRINIGDRDYGDAN</sequence>
<evidence type="ECO:0000313" key="3">
    <source>
        <dbReference type="EMBL" id="NOV49523.1"/>
    </source>
</evidence>
<dbReference type="PROSITE" id="PS50829">
    <property type="entry name" value="GYF"/>
    <property type="match status" value="1"/>
</dbReference>
<proteinExistence type="predicted"/>
<evidence type="ECO:0000259" key="2">
    <source>
        <dbReference type="PROSITE" id="PS50829"/>
    </source>
</evidence>
<dbReference type="EMBL" id="GIIL01005797">
    <property type="protein sequence ID" value="NOV49523.1"/>
    <property type="molecule type" value="Transcribed_RNA"/>
</dbReference>
<feature type="compositionally biased region" description="Basic and acidic residues" evidence="1">
    <location>
        <begin position="416"/>
        <end position="433"/>
    </location>
</feature>
<feature type="compositionally biased region" description="Polar residues" evidence="1">
    <location>
        <begin position="141"/>
        <end position="152"/>
    </location>
</feature>
<dbReference type="Pfam" id="PF02213">
    <property type="entry name" value="GYF"/>
    <property type="match status" value="1"/>
</dbReference>
<feature type="compositionally biased region" description="Polar residues" evidence="1">
    <location>
        <begin position="1137"/>
        <end position="1156"/>
    </location>
</feature>
<feature type="region of interest" description="Disordered" evidence="1">
    <location>
        <begin position="1421"/>
        <end position="1451"/>
    </location>
</feature>
<dbReference type="PANTHER" id="PTHR14445:SF36">
    <property type="entry name" value="FI03272P-RELATED"/>
    <property type="match status" value="1"/>
</dbReference>
<dbReference type="CDD" id="cd00072">
    <property type="entry name" value="GYF"/>
    <property type="match status" value="1"/>
</dbReference>
<feature type="region of interest" description="Disordered" evidence="1">
    <location>
        <begin position="98"/>
        <end position="520"/>
    </location>
</feature>
<feature type="compositionally biased region" description="Polar residues" evidence="1">
    <location>
        <begin position="1284"/>
        <end position="1309"/>
    </location>
</feature>
<reference evidence="3" key="1">
    <citation type="submission" date="2020-03" db="EMBL/GenBank/DDBJ databases">
        <title>Transcriptomic Profiling of the Digestive Tract of the Rat Flea, Xenopsylla cheopis, Following Blood Feeding and Infection with Yersinia pestis.</title>
        <authorList>
            <person name="Bland D.M."/>
            <person name="Martens C.A."/>
            <person name="Virtaneva K."/>
            <person name="Kanakabandi K."/>
            <person name="Long D."/>
            <person name="Rosenke R."/>
            <person name="Saturday G.A."/>
            <person name="Hoyt F.H."/>
            <person name="Bruno D.P."/>
            <person name="Ribeiro J.M.C."/>
            <person name="Hinnebusch J."/>
        </authorList>
    </citation>
    <scope>NUCLEOTIDE SEQUENCE</scope>
</reference>
<feature type="compositionally biased region" description="Basic and acidic residues" evidence="1">
    <location>
        <begin position="326"/>
        <end position="335"/>
    </location>
</feature>
<feature type="compositionally biased region" description="Polar residues" evidence="1">
    <location>
        <begin position="1249"/>
        <end position="1260"/>
    </location>
</feature>
<dbReference type="InterPro" id="IPR035445">
    <property type="entry name" value="GYF-like_dom_sf"/>
</dbReference>
<dbReference type="InterPro" id="IPR051640">
    <property type="entry name" value="GRB10-interact_GYF"/>
</dbReference>
<feature type="compositionally biased region" description="Polar residues" evidence="1">
    <location>
        <begin position="355"/>
        <end position="376"/>
    </location>
</feature>
<dbReference type="SMART" id="SM00444">
    <property type="entry name" value="GYF"/>
    <property type="match status" value="1"/>
</dbReference>
<feature type="region of interest" description="Disordered" evidence="1">
    <location>
        <begin position="1281"/>
        <end position="1318"/>
    </location>
</feature>
<dbReference type="InterPro" id="IPR003169">
    <property type="entry name" value="GYF"/>
</dbReference>
<feature type="region of interest" description="Disordered" evidence="1">
    <location>
        <begin position="1"/>
        <end position="32"/>
    </location>
</feature>
<feature type="compositionally biased region" description="Basic and acidic residues" evidence="1">
    <location>
        <begin position="213"/>
        <end position="222"/>
    </location>
</feature>
<feature type="compositionally biased region" description="Basic and acidic residues" evidence="1">
    <location>
        <begin position="448"/>
        <end position="476"/>
    </location>
</feature>
<protein>
    <submittedName>
        <fullName evidence="3">Putative trichohyalin-plectin-similarity domain protein</fullName>
    </submittedName>
</protein>